<protein>
    <submittedName>
        <fullName evidence="10">ABC transporter permease subunit</fullName>
    </submittedName>
</protein>
<sequence>MTTVGTSEAAAAPLASAIASPIRRPIIWLLLPAGLLAGLLLVCTLTLLRISFGPRYAEWNGWSLAAFVEAFSPYFLSIILNTIWLALVSAVLATVVSFPIALFMVRTSSRLARDLVLICIMLPMVVGLLVQSFGWVAILGPDGLINQVAFLITGEPRTFSLLFNTTGVLLGLVQTTIPLAVLPLVSSLSVIPSDLEEAASVLGARRLQTYRHVILPMAMPGIAAGTILVFGFNTGAFVVPLLLGGSRVSTIAVIIRDQMGTLSNWPLGAALSMALIFIALSVQVAHRHMGSRSRFER</sequence>
<dbReference type="AlphaFoldDB" id="A0A844TM30"/>
<dbReference type="EMBL" id="WQNE01000024">
    <property type="protein sequence ID" value="MVT76372.1"/>
    <property type="molecule type" value="Genomic_DNA"/>
</dbReference>
<dbReference type="OrthoDB" id="9807047at2"/>
<evidence type="ECO:0000256" key="8">
    <source>
        <dbReference type="RuleBase" id="RU363032"/>
    </source>
</evidence>
<dbReference type="PROSITE" id="PS50928">
    <property type="entry name" value="ABC_TM1"/>
    <property type="match status" value="1"/>
</dbReference>
<dbReference type="InterPro" id="IPR000515">
    <property type="entry name" value="MetI-like"/>
</dbReference>
<evidence type="ECO:0000256" key="5">
    <source>
        <dbReference type="ARBA" id="ARBA00022692"/>
    </source>
</evidence>
<feature type="transmembrane region" description="Helical" evidence="8">
    <location>
        <begin position="158"/>
        <end position="185"/>
    </location>
</feature>
<keyword evidence="7 8" id="KW-0472">Membrane</keyword>
<feature type="transmembrane region" description="Helical" evidence="8">
    <location>
        <begin position="115"/>
        <end position="138"/>
    </location>
</feature>
<keyword evidence="4" id="KW-1003">Cell membrane</keyword>
<dbReference type="Gene3D" id="1.10.3720.10">
    <property type="entry name" value="MetI-like"/>
    <property type="match status" value="1"/>
</dbReference>
<keyword evidence="3 8" id="KW-0813">Transport</keyword>
<comment type="similarity">
    <text evidence="2">Belongs to the binding-protein-dependent transport system permease family. CysTW subfamily.</text>
</comment>
<proteinExistence type="inferred from homology"/>
<evidence type="ECO:0000256" key="6">
    <source>
        <dbReference type="ARBA" id="ARBA00022989"/>
    </source>
</evidence>
<evidence type="ECO:0000313" key="10">
    <source>
        <dbReference type="EMBL" id="MVT76372.1"/>
    </source>
</evidence>
<dbReference type="InterPro" id="IPR035906">
    <property type="entry name" value="MetI-like_sf"/>
</dbReference>
<evidence type="ECO:0000256" key="2">
    <source>
        <dbReference type="ARBA" id="ARBA00007069"/>
    </source>
</evidence>
<dbReference type="SUPFAM" id="SSF161098">
    <property type="entry name" value="MetI-like"/>
    <property type="match status" value="1"/>
</dbReference>
<keyword evidence="6 8" id="KW-1133">Transmembrane helix</keyword>
<gene>
    <name evidence="10" type="ORF">GPL20_25525</name>
</gene>
<name>A0A844TM30_9BRAD</name>
<dbReference type="GO" id="GO:0005886">
    <property type="term" value="C:plasma membrane"/>
    <property type="evidence" value="ECO:0007669"/>
    <property type="project" value="UniProtKB-SubCell"/>
</dbReference>
<evidence type="ECO:0000313" key="11">
    <source>
        <dbReference type="Proteomes" id="UP000449969"/>
    </source>
</evidence>
<evidence type="ECO:0000259" key="9">
    <source>
        <dbReference type="PROSITE" id="PS50928"/>
    </source>
</evidence>
<feature type="transmembrane region" description="Helical" evidence="8">
    <location>
        <begin position="82"/>
        <end position="103"/>
    </location>
</feature>
<dbReference type="PANTHER" id="PTHR42929">
    <property type="entry name" value="INNER MEMBRANE ABC TRANSPORTER PERMEASE PROTEIN YDCU-RELATED-RELATED"/>
    <property type="match status" value="1"/>
</dbReference>
<keyword evidence="5 8" id="KW-0812">Transmembrane</keyword>
<comment type="caution">
    <text evidence="10">The sequence shown here is derived from an EMBL/GenBank/DDBJ whole genome shotgun (WGS) entry which is preliminary data.</text>
</comment>
<accession>A0A844TM30</accession>
<evidence type="ECO:0000256" key="3">
    <source>
        <dbReference type="ARBA" id="ARBA00022448"/>
    </source>
</evidence>
<comment type="subcellular location">
    <subcellularLocation>
        <location evidence="1 8">Cell membrane</location>
        <topology evidence="1 8">Multi-pass membrane protein</topology>
    </subcellularLocation>
</comment>
<dbReference type="PANTHER" id="PTHR42929:SF1">
    <property type="entry name" value="INNER MEMBRANE ABC TRANSPORTER PERMEASE PROTEIN YDCU-RELATED"/>
    <property type="match status" value="1"/>
</dbReference>
<evidence type="ECO:0000256" key="1">
    <source>
        <dbReference type="ARBA" id="ARBA00004651"/>
    </source>
</evidence>
<organism evidence="10 11">
    <name type="scientific">Bradyrhizobium cajani</name>
    <dbReference type="NCBI Taxonomy" id="1928661"/>
    <lineage>
        <taxon>Bacteria</taxon>
        <taxon>Pseudomonadati</taxon>
        <taxon>Pseudomonadota</taxon>
        <taxon>Alphaproteobacteria</taxon>
        <taxon>Hyphomicrobiales</taxon>
        <taxon>Nitrobacteraceae</taxon>
        <taxon>Bradyrhizobium</taxon>
    </lineage>
</organism>
<dbReference type="GO" id="GO:0055085">
    <property type="term" value="P:transmembrane transport"/>
    <property type="evidence" value="ECO:0007669"/>
    <property type="project" value="InterPro"/>
</dbReference>
<reference evidence="10 11" key="1">
    <citation type="submission" date="2019-12" db="EMBL/GenBank/DDBJ databases">
        <title>Draft genome sequences Bradyrhizobium cajani AMBPC1010, Bradyrhizobium pachyrhizi AMBPC1040 and Bradyrhizobium yuanmingense ALSPC3051, three plant growth promoting strains isolated from nodules of Cajanus cajan L. in Dominican Republic.</title>
        <authorList>
            <person name="Flores-Felix J.D."/>
            <person name="Araujo J."/>
            <person name="Diaz-Alcantara C."/>
            <person name="Gonzalez-Andres F."/>
            <person name="Velazquez E."/>
        </authorList>
    </citation>
    <scope>NUCLEOTIDE SEQUENCE [LARGE SCALE GENOMIC DNA]</scope>
    <source>
        <strain evidence="10 11">1010</strain>
    </source>
</reference>
<dbReference type="RefSeq" id="WP_157332817.1">
    <property type="nucleotide sequence ID" value="NZ_JANADL010000028.1"/>
</dbReference>
<dbReference type="Pfam" id="PF00528">
    <property type="entry name" value="BPD_transp_1"/>
    <property type="match status" value="1"/>
</dbReference>
<evidence type="ECO:0000256" key="7">
    <source>
        <dbReference type="ARBA" id="ARBA00023136"/>
    </source>
</evidence>
<feature type="transmembrane region" description="Helical" evidence="8">
    <location>
        <begin position="26"/>
        <end position="47"/>
    </location>
</feature>
<keyword evidence="11" id="KW-1185">Reference proteome</keyword>
<feature type="transmembrane region" description="Helical" evidence="8">
    <location>
        <begin position="213"/>
        <end position="243"/>
    </location>
</feature>
<dbReference type="Proteomes" id="UP000449969">
    <property type="component" value="Unassembled WGS sequence"/>
</dbReference>
<feature type="transmembrane region" description="Helical" evidence="8">
    <location>
        <begin position="263"/>
        <end position="285"/>
    </location>
</feature>
<evidence type="ECO:0000256" key="4">
    <source>
        <dbReference type="ARBA" id="ARBA00022475"/>
    </source>
</evidence>
<feature type="domain" description="ABC transmembrane type-1" evidence="9">
    <location>
        <begin position="79"/>
        <end position="286"/>
    </location>
</feature>
<dbReference type="CDD" id="cd06261">
    <property type="entry name" value="TM_PBP2"/>
    <property type="match status" value="1"/>
</dbReference>